<reference evidence="2" key="1">
    <citation type="submission" date="2019-04" db="EMBL/GenBank/DDBJ databases">
        <title>Sequencing of skin fungus with MAO and IRED activity.</title>
        <authorList>
            <person name="Marsaioli A.J."/>
            <person name="Bonatto J.M.C."/>
            <person name="Reis Junior O."/>
        </authorList>
    </citation>
    <scope>NUCLEOTIDE SEQUENCE</scope>
    <source>
        <strain evidence="2">28M1</strain>
    </source>
</reference>
<evidence type="ECO:0000313" key="3">
    <source>
        <dbReference type="Proteomes" id="UP000758155"/>
    </source>
</evidence>
<dbReference type="AlphaFoldDB" id="A0A9P4WTR6"/>
<accession>A0A9P4WTR6</accession>
<organism evidence="2 3">
    <name type="scientific">Didymella heteroderae</name>
    <dbReference type="NCBI Taxonomy" id="1769908"/>
    <lineage>
        <taxon>Eukaryota</taxon>
        <taxon>Fungi</taxon>
        <taxon>Dikarya</taxon>
        <taxon>Ascomycota</taxon>
        <taxon>Pezizomycotina</taxon>
        <taxon>Dothideomycetes</taxon>
        <taxon>Pleosporomycetidae</taxon>
        <taxon>Pleosporales</taxon>
        <taxon>Pleosporineae</taxon>
        <taxon>Didymellaceae</taxon>
        <taxon>Didymella</taxon>
    </lineage>
</organism>
<protein>
    <submittedName>
        <fullName evidence="2">Uncharacterized protein</fullName>
    </submittedName>
</protein>
<evidence type="ECO:0000256" key="1">
    <source>
        <dbReference type="SAM" id="MobiDB-lite"/>
    </source>
</evidence>
<feature type="compositionally biased region" description="Polar residues" evidence="1">
    <location>
        <begin position="1"/>
        <end position="17"/>
    </location>
</feature>
<dbReference type="EMBL" id="SWKV01000022">
    <property type="protein sequence ID" value="KAF3041110.1"/>
    <property type="molecule type" value="Genomic_DNA"/>
</dbReference>
<keyword evidence="3" id="KW-1185">Reference proteome</keyword>
<feature type="region of interest" description="Disordered" evidence="1">
    <location>
        <begin position="1"/>
        <end position="32"/>
    </location>
</feature>
<evidence type="ECO:0000313" key="2">
    <source>
        <dbReference type="EMBL" id="KAF3041110.1"/>
    </source>
</evidence>
<dbReference type="Proteomes" id="UP000758155">
    <property type="component" value="Unassembled WGS sequence"/>
</dbReference>
<comment type="caution">
    <text evidence="2">The sequence shown here is derived from an EMBL/GenBank/DDBJ whole genome shotgun (WGS) entry which is preliminary data.</text>
</comment>
<proteinExistence type="predicted"/>
<name>A0A9P4WTR6_9PLEO</name>
<sequence length="82" mass="8757">MSPTAVASAGTINSSPVQGPKNKKPFPSSDSSLAYVDEEAGNSPSFLDSYGQRAYSRLRLALAFRFFVRYSLAEGVAGHITL</sequence>
<gene>
    <name evidence="2" type="ORF">E8E12_006754</name>
</gene>